<sequence length="136" mass="15630">MNKPCPCGRRMHIKLRTVIYQNKVEIDNVPIYCCEECSRSEVYPPVKPNLTGFIGTLGSDPGRRQYQFNEMCELADLMKKVTEKENHHLPVERILEDRINELLDLLLLAQSLSDQAWAEDIRGRLSQISSHHPAKG</sequence>
<name>A0AA96LGH7_9BACL</name>
<dbReference type="EMBL" id="CP130318">
    <property type="protein sequence ID" value="WNQ13629.1"/>
    <property type="molecule type" value="Genomic_DNA"/>
</dbReference>
<dbReference type="KEGG" id="paun:MJA45_11615"/>
<dbReference type="AlphaFoldDB" id="A0AA96LGH7"/>
<protein>
    <submittedName>
        <fullName evidence="1">Uncharacterized protein</fullName>
    </submittedName>
</protein>
<evidence type="ECO:0000313" key="1">
    <source>
        <dbReference type="EMBL" id="WNQ13629.1"/>
    </source>
</evidence>
<reference evidence="1 2" key="1">
    <citation type="submission" date="2022-02" db="EMBL/GenBank/DDBJ databases">
        <title>Paenibacillus sp. MBLB1776 Whole Genome Shotgun Sequencing.</title>
        <authorList>
            <person name="Hwang C.Y."/>
            <person name="Cho E.-S."/>
            <person name="Seo M.-J."/>
        </authorList>
    </citation>
    <scope>NUCLEOTIDE SEQUENCE [LARGE SCALE GENOMIC DNA]</scope>
    <source>
        <strain evidence="1 2">MBLB1776</strain>
    </source>
</reference>
<keyword evidence="2" id="KW-1185">Reference proteome</keyword>
<gene>
    <name evidence="1" type="ORF">MJA45_11615</name>
</gene>
<organism evidence="1 2">
    <name type="scientific">Paenibacillus aurantius</name>
    <dbReference type="NCBI Taxonomy" id="2918900"/>
    <lineage>
        <taxon>Bacteria</taxon>
        <taxon>Bacillati</taxon>
        <taxon>Bacillota</taxon>
        <taxon>Bacilli</taxon>
        <taxon>Bacillales</taxon>
        <taxon>Paenibacillaceae</taxon>
        <taxon>Paenibacillus</taxon>
    </lineage>
</organism>
<proteinExistence type="predicted"/>
<dbReference type="RefSeq" id="WP_315607412.1">
    <property type="nucleotide sequence ID" value="NZ_CP130318.1"/>
</dbReference>
<evidence type="ECO:0000313" key="2">
    <source>
        <dbReference type="Proteomes" id="UP001305702"/>
    </source>
</evidence>
<dbReference type="Proteomes" id="UP001305702">
    <property type="component" value="Chromosome"/>
</dbReference>
<accession>A0AA96LGH7</accession>